<sequence>MSSCEQYEKCDLTCEYPYVHLVPKPSPILDKLSPREESWFLLQLIRHDDERNTWLADVMGYFRLFSESAYMLGGVAPTPTPVDRSGFKCLLDVPTRNTRDDMCTAHV</sequence>
<dbReference type="AlphaFoldDB" id="A0A1M2VLF5"/>
<reference evidence="1 2" key="1">
    <citation type="submission" date="2016-10" db="EMBL/GenBank/DDBJ databases">
        <title>Genome sequence of the basidiomycete white-rot fungus Trametes pubescens.</title>
        <authorList>
            <person name="Makela M.R."/>
            <person name="Granchi Z."/>
            <person name="Peng M."/>
            <person name="De Vries R.P."/>
            <person name="Grigoriev I."/>
            <person name="Riley R."/>
            <person name="Hilden K."/>
        </authorList>
    </citation>
    <scope>NUCLEOTIDE SEQUENCE [LARGE SCALE GENOMIC DNA]</scope>
    <source>
        <strain evidence="1 2">FBCC735</strain>
    </source>
</reference>
<keyword evidence="2" id="KW-1185">Reference proteome</keyword>
<protein>
    <submittedName>
        <fullName evidence="1">Uncharacterized protein</fullName>
    </submittedName>
</protein>
<name>A0A1M2VLF5_TRAPU</name>
<evidence type="ECO:0000313" key="2">
    <source>
        <dbReference type="Proteomes" id="UP000184267"/>
    </source>
</evidence>
<comment type="caution">
    <text evidence="1">The sequence shown here is derived from an EMBL/GenBank/DDBJ whole genome shotgun (WGS) entry which is preliminary data.</text>
</comment>
<gene>
    <name evidence="1" type="ORF">TRAPUB_725</name>
</gene>
<dbReference type="Proteomes" id="UP000184267">
    <property type="component" value="Unassembled WGS sequence"/>
</dbReference>
<accession>A0A1M2VLF5</accession>
<dbReference type="EMBL" id="MNAD01001045">
    <property type="protein sequence ID" value="OJT08386.1"/>
    <property type="molecule type" value="Genomic_DNA"/>
</dbReference>
<evidence type="ECO:0000313" key="1">
    <source>
        <dbReference type="EMBL" id="OJT08386.1"/>
    </source>
</evidence>
<proteinExistence type="predicted"/>
<organism evidence="1 2">
    <name type="scientific">Trametes pubescens</name>
    <name type="common">White-rot fungus</name>
    <dbReference type="NCBI Taxonomy" id="154538"/>
    <lineage>
        <taxon>Eukaryota</taxon>
        <taxon>Fungi</taxon>
        <taxon>Dikarya</taxon>
        <taxon>Basidiomycota</taxon>
        <taxon>Agaricomycotina</taxon>
        <taxon>Agaricomycetes</taxon>
        <taxon>Polyporales</taxon>
        <taxon>Polyporaceae</taxon>
        <taxon>Trametes</taxon>
    </lineage>
</organism>